<feature type="compositionally biased region" description="Polar residues" evidence="1">
    <location>
        <begin position="87"/>
        <end position="105"/>
    </location>
</feature>
<name>A0AAE0JHG5_9PEZI</name>
<organism evidence="2 3">
    <name type="scientific">Neurospora tetraspora</name>
    <dbReference type="NCBI Taxonomy" id="94610"/>
    <lineage>
        <taxon>Eukaryota</taxon>
        <taxon>Fungi</taxon>
        <taxon>Dikarya</taxon>
        <taxon>Ascomycota</taxon>
        <taxon>Pezizomycotina</taxon>
        <taxon>Sordariomycetes</taxon>
        <taxon>Sordariomycetidae</taxon>
        <taxon>Sordariales</taxon>
        <taxon>Sordariaceae</taxon>
        <taxon>Neurospora</taxon>
    </lineage>
</organism>
<keyword evidence="3" id="KW-1185">Reference proteome</keyword>
<reference evidence="2" key="2">
    <citation type="submission" date="2023-06" db="EMBL/GenBank/DDBJ databases">
        <authorList>
            <consortium name="Lawrence Berkeley National Laboratory"/>
            <person name="Haridas S."/>
            <person name="Hensen N."/>
            <person name="Bonometti L."/>
            <person name="Westerberg I."/>
            <person name="Brannstrom I.O."/>
            <person name="Guillou S."/>
            <person name="Cros-Aarteil S."/>
            <person name="Calhoun S."/>
            <person name="Kuo A."/>
            <person name="Mondo S."/>
            <person name="Pangilinan J."/>
            <person name="Riley R."/>
            <person name="Labutti K."/>
            <person name="Andreopoulos B."/>
            <person name="Lipzen A."/>
            <person name="Chen C."/>
            <person name="Yanf M."/>
            <person name="Daum C."/>
            <person name="Ng V."/>
            <person name="Clum A."/>
            <person name="Steindorff A."/>
            <person name="Ohm R."/>
            <person name="Martin F."/>
            <person name="Silar P."/>
            <person name="Natvig D."/>
            <person name="Lalanne C."/>
            <person name="Gautier V."/>
            <person name="Ament-Velasquez S.L."/>
            <person name="Kruys A."/>
            <person name="Hutchinson M.I."/>
            <person name="Powell A.J."/>
            <person name="Barry K."/>
            <person name="Miller A.N."/>
            <person name="Grigoriev I.V."/>
            <person name="Debuchy R."/>
            <person name="Gladieux P."/>
            <person name="Thoren M.H."/>
            <person name="Johannesson H."/>
        </authorList>
    </citation>
    <scope>NUCLEOTIDE SEQUENCE</scope>
    <source>
        <strain evidence="2">CBS 560.94</strain>
    </source>
</reference>
<evidence type="ECO:0000256" key="1">
    <source>
        <dbReference type="SAM" id="MobiDB-lite"/>
    </source>
</evidence>
<reference evidence="2" key="1">
    <citation type="journal article" date="2023" name="Mol. Phylogenet. Evol.">
        <title>Genome-scale phylogeny and comparative genomics of the fungal order Sordariales.</title>
        <authorList>
            <person name="Hensen N."/>
            <person name="Bonometti L."/>
            <person name="Westerberg I."/>
            <person name="Brannstrom I.O."/>
            <person name="Guillou S."/>
            <person name="Cros-Aarteil S."/>
            <person name="Calhoun S."/>
            <person name="Haridas S."/>
            <person name="Kuo A."/>
            <person name="Mondo S."/>
            <person name="Pangilinan J."/>
            <person name="Riley R."/>
            <person name="LaButti K."/>
            <person name="Andreopoulos B."/>
            <person name="Lipzen A."/>
            <person name="Chen C."/>
            <person name="Yan M."/>
            <person name="Daum C."/>
            <person name="Ng V."/>
            <person name="Clum A."/>
            <person name="Steindorff A."/>
            <person name="Ohm R.A."/>
            <person name="Martin F."/>
            <person name="Silar P."/>
            <person name="Natvig D.O."/>
            <person name="Lalanne C."/>
            <person name="Gautier V."/>
            <person name="Ament-Velasquez S.L."/>
            <person name="Kruys A."/>
            <person name="Hutchinson M.I."/>
            <person name="Powell A.J."/>
            <person name="Barry K."/>
            <person name="Miller A.N."/>
            <person name="Grigoriev I.V."/>
            <person name="Debuchy R."/>
            <person name="Gladieux P."/>
            <person name="Hiltunen Thoren M."/>
            <person name="Johannesson H."/>
        </authorList>
    </citation>
    <scope>NUCLEOTIDE SEQUENCE</scope>
    <source>
        <strain evidence="2">CBS 560.94</strain>
    </source>
</reference>
<dbReference type="EMBL" id="JAUEPP010000003">
    <property type="protein sequence ID" value="KAK3347741.1"/>
    <property type="molecule type" value="Genomic_DNA"/>
</dbReference>
<feature type="region of interest" description="Disordered" evidence="1">
    <location>
        <begin position="87"/>
        <end position="109"/>
    </location>
</feature>
<dbReference type="GeneID" id="87858284"/>
<evidence type="ECO:0000313" key="3">
    <source>
        <dbReference type="Proteomes" id="UP001278500"/>
    </source>
</evidence>
<protein>
    <submittedName>
        <fullName evidence="2">Uncharacterized protein</fullName>
    </submittedName>
</protein>
<dbReference type="AlphaFoldDB" id="A0AAE0JHG5"/>
<dbReference type="RefSeq" id="XP_062682823.1">
    <property type="nucleotide sequence ID" value="XM_062821130.1"/>
</dbReference>
<evidence type="ECO:0000313" key="2">
    <source>
        <dbReference type="EMBL" id="KAK3347741.1"/>
    </source>
</evidence>
<comment type="caution">
    <text evidence="2">The sequence shown here is derived from an EMBL/GenBank/DDBJ whole genome shotgun (WGS) entry which is preliminary data.</text>
</comment>
<feature type="region of interest" description="Disordered" evidence="1">
    <location>
        <begin position="142"/>
        <end position="171"/>
    </location>
</feature>
<dbReference type="Proteomes" id="UP001278500">
    <property type="component" value="Unassembled WGS sequence"/>
</dbReference>
<proteinExistence type="predicted"/>
<gene>
    <name evidence="2" type="ORF">B0H65DRAFT_154416</name>
</gene>
<sequence length="202" mass="22527">MSAGHERISTWLQLRPICSRRQVLPTRQTAAVTDVVRARIRGSFHLHICTYIGTYIGRVPPRFVPFRLILPFCPCRSYQHTPNIDFSSSGQHPWNSNSPSFTRPQASDECRRRTRDTIEASSMAQTSMIATTSKVGTLRALQGKKHRQSPMVASTEPPFSSRLGGGPTGAHRPTLWPKTSQPHARYAPEAFAVVRPSSPLHS</sequence>
<accession>A0AAE0JHG5</accession>